<reference evidence="1 2" key="1">
    <citation type="journal article" date="2015" name="Stand. Genomic Sci.">
        <title>Genomic Encyclopedia of Bacterial and Archaeal Type Strains, Phase III: the genomes of soil and plant-associated and newly described type strains.</title>
        <authorList>
            <person name="Whitman W.B."/>
            <person name="Woyke T."/>
            <person name="Klenk H.P."/>
            <person name="Zhou Y."/>
            <person name="Lilburn T.G."/>
            <person name="Beck B.J."/>
            <person name="De Vos P."/>
            <person name="Vandamme P."/>
            <person name="Eisen J.A."/>
            <person name="Garrity G."/>
            <person name="Hugenholtz P."/>
            <person name="Kyrpides N.C."/>
        </authorList>
    </citation>
    <scope>NUCLEOTIDE SEQUENCE [LARGE SCALE GENOMIC DNA]</scope>
    <source>
        <strain evidence="1 2">A3</strain>
    </source>
</reference>
<dbReference type="EMBL" id="SLWQ01000002">
    <property type="protein sequence ID" value="TCO42152.1"/>
    <property type="molecule type" value="Genomic_DNA"/>
</dbReference>
<dbReference type="AlphaFoldDB" id="A0A4R2IDB1"/>
<keyword evidence="2" id="KW-1185">Reference proteome</keyword>
<evidence type="ECO:0000313" key="2">
    <source>
        <dbReference type="Proteomes" id="UP000294862"/>
    </source>
</evidence>
<accession>A0A4R2IDB1</accession>
<name>A0A4R2IDB1_9GAMM</name>
<gene>
    <name evidence="1" type="ORF">EV148_102511</name>
</gene>
<organism evidence="1 2">
    <name type="scientific">Dokdonella fugitiva</name>
    <dbReference type="NCBI Taxonomy" id="328517"/>
    <lineage>
        <taxon>Bacteria</taxon>
        <taxon>Pseudomonadati</taxon>
        <taxon>Pseudomonadota</taxon>
        <taxon>Gammaproteobacteria</taxon>
        <taxon>Lysobacterales</taxon>
        <taxon>Rhodanobacteraceae</taxon>
        <taxon>Dokdonella</taxon>
    </lineage>
</organism>
<proteinExistence type="predicted"/>
<evidence type="ECO:0000313" key="1">
    <source>
        <dbReference type="EMBL" id="TCO42152.1"/>
    </source>
</evidence>
<dbReference type="Proteomes" id="UP000294862">
    <property type="component" value="Unassembled WGS sequence"/>
</dbReference>
<sequence>MSTRTELRHGIALATLCSLHAAASDAPVAPVHPLEATAALKAAFAERIGHPADVLAFDLGEHYARALVQNVAAPDEYDEFAAVPGQPLEPGRPKKVGDIDCRRKIPFAALDLDAGARALAQARTIAAANGYKTPESISLGADIFCRDFGWRAILTSDADDDAMLQVTWTPDGTLPKAQEMHEDGWRKVDVTRLLAGGAKVTPAAPKPPPKTVAGDGRTRDFLLGIEADLARVQAEVGAPLGFRHISIGHTQLSLDVYQPANRKRVSTWLVGDDGAIKLWREDDTIPFDCNKPFASADFPLAQLADLIAEAPAQIPSMPQAEVKDAAVRRSGFCGKPHVYIKLEDDRGYGNVEYDERGRLVSAEIQ</sequence>
<comment type="caution">
    <text evidence="1">The sequence shown here is derived from an EMBL/GenBank/DDBJ whole genome shotgun (WGS) entry which is preliminary data.</text>
</comment>
<dbReference type="RefSeq" id="WP_131995369.1">
    <property type="nucleotide sequence ID" value="NZ_JACGXM010000011.1"/>
</dbReference>
<protein>
    <submittedName>
        <fullName evidence="1">Uncharacterized protein</fullName>
    </submittedName>
</protein>